<evidence type="ECO:0008006" key="5">
    <source>
        <dbReference type="Google" id="ProtNLM"/>
    </source>
</evidence>
<evidence type="ECO:0000256" key="2">
    <source>
        <dbReference type="SAM" id="Phobius"/>
    </source>
</evidence>
<proteinExistence type="predicted"/>
<gene>
    <name evidence="3" type="ORF">EKI59_03405</name>
</gene>
<organism evidence="3 4">
    <name type="scientific">Corynebacterium sanguinis</name>
    <dbReference type="NCBI Taxonomy" id="2594913"/>
    <lineage>
        <taxon>Bacteria</taxon>
        <taxon>Bacillati</taxon>
        <taxon>Actinomycetota</taxon>
        <taxon>Actinomycetes</taxon>
        <taxon>Mycobacteriales</taxon>
        <taxon>Corynebacteriaceae</taxon>
        <taxon>Corynebacterium</taxon>
    </lineage>
</organism>
<name>A0A6C1TY41_9CORY</name>
<dbReference type="RefSeq" id="WP_144772684.1">
    <property type="nucleotide sequence ID" value="NZ_JALXKN010000002.1"/>
</dbReference>
<dbReference type="EMBL" id="RXIR01000005">
    <property type="protein sequence ID" value="TVS29367.1"/>
    <property type="molecule type" value="Genomic_DNA"/>
</dbReference>
<feature type="region of interest" description="Disordered" evidence="1">
    <location>
        <begin position="28"/>
        <end position="57"/>
    </location>
</feature>
<evidence type="ECO:0000313" key="4">
    <source>
        <dbReference type="Proteomes" id="UP000336646"/>
    </source>
</evidence>
<evidence type="ECO:0000256" key="1">
    <source>
        <dbReference type="SAM" id="MobiDB-lite"/>
    </source>
</evidence>
<reference evidence="3 4" key="1">
    <citation type="submission" date="2018-12" db="EMBL/GenBank/DDBJ databases">
        <title>Corynebacterium sanguinis sp. nov., a clinically-associated and environmental corynebacterium.</title>
        <authorList>
            <person name="Gonzales-Siles L."/>
            <person name="Jaen-Luchoro D."/>
            <person name="Cardew S."/>
            <person name="Inganas E."/>
            <person name="Ohlen M."/>
            <person name="Jensie-Markopolous S."/>
            <person name="Pinyeiro-Iglesias B."/>
            <person name="Molin K."/>
            <person name="Skovbjerg S."/>
            <person name="Svensson-Stadler L."/>
            <person name="Funke G."/>
            <person name="Moore E.R.B."/>
        </authorList>
    </citation>
    <scope>NUCLEOTIDE SEQUENCE [LARGE SCALE GENOMIC DNA]</scope>
    <source>
        <strain evidence="3 4">58734</strain>
    </source>
</reference>
<dbReference type="OrthoDB" id="4424311at2"/>
<accession>A0A6C1TY41</accession>
<dbReference type="Proteomes" id="UP000336646">
    <property type="component" value="Unassembled WGS sequence"/>
</dbReference>
<keyword evidence="2" id="KW-0472">Membrane</keyword>
<feature type="compositionally biased region" description="Gly residues" evidence="1">
    <location>
        <begin position="29"/>
        <end position="45"/>
    </location>
</feature>
<feature type="transmembrane region" description="Helical" evidence="2">
    <location>
        <begin position="68"/>
        <end position="87"/>
    </location>
</feature>
<keyword evidence="2" id="KW-1133">Transmembrane helix</keyword>
<sequence length="103" mass="10122">MTFNVGGSGNANESHFDFGTVFDPKGSCSSGGAGAAGGVTGGGEAAEGEAEAVREGSLAETGTTVMTLPFAVLGLGILVFGAGLVFLDARLRSKLLTAVGARR</sequence>
<dbReference type="AlphaFoldDB" id="A0A6C1TY41"/>
<comment type="caution">
    <text evidence="3">The sequence shown here is derived from an EMBL/GenBank/DDBJ whole genome shotgun (WGS) entry which is preliminary data.</text>
</comment>
<evidence type="ECO:0000313" key="3">
    <source>
        <dbReference type="EMBL" id="TVS29367.1"/>
    </source>
</evidence>
<protein>
    <recommendedName>
        <fullName evidence="5">LPXTG cell wall anchor domain-containing protein</fullName>
    </recommendedName>
</protein>
<keyword evidence="2" id="KW-0812">Transmembrane</keyword>